<dbReference type="GO" id="GO:0016197">
    <property type="term" value="P:endosomal transport"/>
    <property type="evidence" value="ECO:0007669"/>
    <property type="project" value="TreeGrafter"/>
</dbReference>
<evidence type="ECO:0000313" key="3">
    <source>
        <dbReference type="EMBL" id="CAF5210232.1"/>
    </source>
</evidence>
<comment type="caution">
    <text evidence="3">The sequence shown here is derived from an EMBL/GenBank/DDBJ whole genome shotgun (WGS) entry which is preliminary data.</text>
</comment>
<dbReference type="InterPro" id="IPR019155">
    <property type="entry name" value="CLEC16A/TT9_N"/>
</dbReference>
<feature type="non-terminal residue" evidence="3">
    <location>
        <position position="168"/>
    </location>
</feature>
<organism evidence="3 4">
    <name type="scientific">Rotaria magnacalcarata</name>
    <dbReference type="NCBI Taxonomy" id="392030"/>
    <lineage>
        <taxon>Eukaryota</taxon>
        <taxon>Metazoa</taxon>
        <taxon>Spiralia</taxon>
        <taxon>Gnathifera</taxon>
        <taxon>Rotifera</taxon>
        <taxon>Eurotatoria</taxon>
        <taxon>Bdelloidea</taxon>
        <taxon>Philodinida</taxon>
        <taxon>Philodinidae</taxon>
        <taxon>Rotaria</taxon>
    </lineage>
</organism>
<sequence length="168" mass="20139">VLQRNTTVSDANRDLLTETLRSISEILIWGDQHDSSVFDYFLERGMLIYFLDYMRQKNGRFICVQILQTLNILFENIRNETSLYYLLSNNHVNRIILHKFDFSDEEITAYYISFLKTLSLKLNKHSINFFYNERNNDFPLYVEAIKFFNHPETMVRIAVRTLTLNVYK</sequence>
<dbReference type="AlphaFoldDB" id="A0A8S3IZX8"/>
<dbReference type="EMBL" id="CAJOBI010339043">
    <property type="protein sequence ID" value="CAF5210232.1"/>
    <property type="molecule type" value="Genomic_DNA"/>
</dbReference>
<dbReference type="PANTHER" id="PTHR21481">
    <property type="entry name" value="PROTEIN CLEC16A"/>
    <property type="match status" value="1"/>
</dbReference>
<feature type="domain" description="FPL" evidence="2">
    <location>
        <begin position="20"/>
        <end position="167"/>
    </location>
</feature>
<evidence type="ECO:0000256" key="1">
    <source>
        <dbReference type="ARBA" id="ARBA00023006"/>
    </source>
</evidence>
<dbReference type="GO" id="GO:1901096">
    <property type="term" value="P:regulation of autophagosome maturation"/>
    <property type="evidence" value="ECO:0007669"/>
    <property type="project" value="TreeGrafter"/>
</dbReference>
<reference evidence="3" key="1">
    <citation type="submission" date="2021-02" db="EMBL/GenBank/DDBJ databases">
        <authorList>
            <person name="Nowell W R."/>
        </authorList>
    </citation>
    <scope>NUCLEOTIDE SEQUENCE</scope>
</reference>
<feature type="non-terminal residue" evidence="3">
    <location>
        <position position="1"/>
    </location>
</feature>
<gene>
    <name evidence="3" type="ORF">SMN809_LOCUS78116</name>
</gene>
<name>A0A8S3IZX8_9BILA</name>
<dbReference type="GO" id="GO:0005770">
    <property type="term" value="C:late endosome"/>
    <property type="evidence" value="ECO:0007669"/>
    <property type="project" value="TreeGrafter"/>
</dbReference>
<dbReference type="GO" id="GO:0007034">
    <property type="term" value="P:vacuolar transport"/>
    <property type="evidence" value="ECO:0007669"/>
    <property type="project" value="TreeGrafter"/>
</dbReference>
<dbReference type="GO" id="GO:0005794">
    <property type="term" value="C:Golgi apparatus"/>
    <property type="evidence" value="ECO:0007669"/>
    <property type="project" value="TreeGrafter"/>
</dbReference>
<keyword evidence="1" id="KW-0072">Autophagy</keyword>
<proteinExistence type="predicted"/>
<dbReference type="InterPro" id="IPR039272">
    <property type="entry name" value="CLEC16A/TT9"/>
</dbReference>
<evidence type="ECO:0000313" key="4">
    <source>
        <dbReference type="Proteomes" id="UP000676336"/>
    </source>
</evidence>
<dbReference type="GO" id="GO:0006914">
    <property type="term" value="P:autophagy"/>
    <property type="evidence" value="ECO:0007669"/>
    <property type="project" value="UniProtKB-KW"/>
</dbReference>
<evidence type="ECO:0000259" key="2">
    <source>
        <dbReference type="Pfam" id="PF09758"/>
    </source>
</evidence>
<protein>
    <recommendedName>
        <fullName evidence="2">FPL domain-containing protein</fullName>
    </recommendedName>
</protein>
<dbReference type="Proteomes" id="UP000676336">
    <property type="component" value="Unassembled WGS sequence"/>
</dbReference>
<dbReference type="Pfam" id="PF09758">
    <property type="entry name" value="FPL"/>
    <property type="match status" value="1"/>
</dbReference>
<accession>A0A8S3IZX8</accession>
<dbReference type="PANTHER" id="PTHR21481:SF0">
    <property type="entry name" value="PROTEIN CLEC16A"/>
    <property type="match status" value="1"/>
</dbReference>